<dbReference type="RefSeq" id="WP_319614231.1">
    <property type="nucleotide sequence ID" value="NZ_JAWXYB010000018.1"/>
</dbReference>
<dbReference type="Gene3D" id="3.90.1010.10">
    <property type="match status" value="1"/>
</dbReference>
<evidence type="ECO:0000313" key="3">
    <source>
        <dbReference type="Proteomes" id="UP001279553"/>
    </source>
</evidence>
<dbReference type="GO" id="GO:0051536">
    <property type="term" value="F:iron-sulfur cluster binding"/>
    <property type="evidence" value="ECO:0007669"/>
    <property type="project" value="InterPro"/>
</dbReference>
<proteinExistence type="predicted"/>
<dbReference type="GO" id="GO:0005506">
    <property type="term" value="F:iron ion binding"/>
    <property type="evidence" value="ECO:0007669"/>
    <property type="project" value="InterPro"/>
</dbReference>
<dbReference type="SUPFAM" id="SSF82649">
    <property type="entry name" value="SufE/NifU"/>
    <property type="match status" value="1"/>
</dbReference>
<dbReference type="Pfam" id="PF01592">
    <property type="entry name" value="NifU_N"/>
    <property type="match status" value="1"/>
</dbReference>
<reference evidence="2 3" key="1">
    <citation type="submission" date="2023-11" db="EMBL/GenBank/DDBJ databases">
        <title>MicrobeMod: A computational toolkit for identifying prokaryotic methylation and restriction-modification with nanopore sequencing.</title>
        <authorList>
            <person name="Crits-Christoph A."/>
            <person name="Kang S.C."/>
            <person name="Lee H."/>
            <person name="Ostrov N."/>
        </authorList>
    </citation>
    <scope>NUCLEOTIDE SEQUENCE [LARGE SCALE GENOMIC DNA]</scope>
    <source>
        <strain evidence="2 3">DSMZ 700</strain>
    </source>
</reference>
<evidence type="ECO:0000259" key="1">
    <source>
        <dbReference type="Pfam" id="PF01592"/>
    </source>
</evidence>
<dbReference type="CDD" id="cd06664">
    <property type="entry name" value="IscU_like"/>
    <property type="match status" value="1"/>
</dbReference>
<keyword evidence="3" id="KW-1185">Reference proteome</keyword>
<gene>
    <name evidence="2" type="ORF">SIL87_11080</name>
</gene>
<dbReference type="Proteomes" id="UP001279553">
    <property type="component" value="Unassembled WGS sequence"/>
</dbReference>
<dbReference type="EMBL" id="JAWXYB010000018">
    <property type="protein sequence ID" value="MDX5931309.1"/>
    <property type="molecule type" value="Genomic_DNA"/>
</dbReference>
<feature type="domain" description="NIF system FeS cluster assembly NifU N-terminal" evidence="1">
    <location>
        <begin position="9"/>
        <end position="127"/>
    </location>
</feature>
<dbReference type="NCBIfam" id="TIGR01994">
    <property type="entry name" value="SUF_scaf_2"/>
    <property type="match status" value="1"/>
</dbReference>
<dbReference type="GO" id="GO:0016226">
    <property type="term" value="P:iron-sulfur cluster assembly"/>
    <property type="evidence" value="ECO:0007669"/>
    <property type="project" value="InterPro"/>
</dbReference>
<comment type="caution">
    <text evidence="2">The sequence shown here is derived from an EMBL/GenBank/DDBJ whole genome shotgun (WGS) entry which is preliminary data.</text>
</comment>
<sequence>MTATSDDLYQDLIMDRARNPCHTGRLEPFDAEAQGDNPMCGDRVMLRLRYDGTRVGALMHETRGCAICIAAADLMADAVIDFEPAAAFDLADQFDSMILTGSAPEQSSFAKLRAFSGVHLYRSRHRCAMLPWQALRIALSQKTDLYHE</sequence>
<name>A0AAW9DS02_ACIAO</name>
<dbReference type="InterPro" id="IPR002871">
    <property type="entry name" value="NIF_FeS_clus_asmbl_NifU_N"/>
</dbReference>
<dbReference type="AlphaFoldDB" id="A0AAW9DS02"/>
<protein>
    <submittedName>
        <fullName evidence="2">SUF system NifU family Fe-S cluster assembly protein</fullName>
    </submittedName>
</protein>
<organism evidence="2 3">
    <name type="scientific">Acidiphilium acidophilum</name>
    <name type="common">Thiobacillus acidophilus</name>
    <dbReference type="NCBI Taxonomy" id="76588"/>
    <lineage>
        <taxon>Bacteria</taxon>
        <taxon>Pseudomonadati</taxon>
        <taxon>Pseudomonadota</taxon>
        <taxon>Alphaproteobacteria</taxon>
        <taxon>Acetobacterales</taxon>
        <taxon>Acidocellaceae</taxon>
        <taxon>Acidiphilium</taxon>
    </lineage>
</organism>
<evidence type="ECO:0000313" key="2">
    <source>
        <dbReference type="EMBL" id="MDX5931309.1"/>
    </source>
</evidence>
<accession>A0AAW9DS02</accession>